<comment type="caution">
    <text evidence="2">The sequence shown here is derived from an EMBL/GenBank/DDBJ whole genome shotgun (WGS) entry which is preliminary data.</text>
</comment>
<protein>
    <submittedName>
        <fullName evidence="2">Uncharacterized protein</fullName>
    </submittedName>
</protein>
<dbReference type="OrthoDB" id="8963682at2759"/>
<feature type="region of interest" description="Disordered" evidence="1">
    <location>
        <begin position="1"/>
        <end position="42"/>
    </location>
</feature>
<accession>A0A3N0YLH5</accession>
<name>A0A3N0YLH5_ANAGA</name>
<dbReference type="Proteomes" id="UP000281406">
    <property type="component" value="Unassembled WGS sequence"/>
</dbReference>
<dbReference type="AlphaFoldDB" id="A0A3N0YLH5"/>
<feature type="region of interest" description="Disordered" evidence="1">
    <location>
        <begin position="276"/>
        <end position="299"/>
    </location>
</feature>
<keyword evidence="3" id="KW-1185">Reference proteome</keyword>
<organism evidence="2 3">
    <name type="scientific">Anabarilius grahami</name>
    <name type="common">Kanglang fish</name>
    <name type="synonym">Barilius grahami</name>
    <dbReference type="NCBI Taxonomy" id="495550"/>
    <lineage>
        <taxon>Eukaryota</taxon>
        <taxon>Metazoa</taxon>
        <taxon>Chordata</taxon>
        <taxon>Craniata</taxon>
        <taxon>Vertebrata</taxon>
        <taxon>Euteleostomi</taxon>
        <taxon>Actinopterygii</taxon>
        <taxon>Neopterygii</taxon>
        <taxon>Teleostei</taxon>
        <taxon>Ostariophysi</taxon>
        <taxon>Cypriniformes</taxon>
        <taxon>Xenocyprididae</taxon>
        <taxon>Xenocypridinae</taxon>
        <taxon>Xenocypridinae incertae sedis</taxon>
        <taxon>Anabarilius</taxon>
    </lineage>
</organism>
<dbReference type="EMBL" id="RJVU01036043">
    <property type="protein sequence ID" value="ROL47112.1"/>
    <property type="molecule type" value="Genomic_DNA"/>
</dbReference>
<evidence type="ECO:0000256" key="1">
    <source>
        <dbReference type="SAM" id="MobiDB-lite"/>
    </source>
</evidence>
<sequence>MDRDHPGGGGEDGVSSKPLEGKPANFSQKSVTANANAPPLAVRREGDQRPFFEWMSMDERLHYEERTFKTTGYPQSMGLFIVSEAPASPMPPTPVSAADRLIGLLQDGCSLERYVEEFVELAFLTNWSDACLNTLFLEGLDECTIRFDEPDDYDSLNDTVNLILYLNGSKFVVEEVPEIMCMSRPVPPETGAAWPVRRSPSSSTYPFSELFPCVLLDPHRRKKKPACLEPAPALSEPASTLAEHAPASYEQSRDATWLIDFWTEPVAPALSEQVYPVSAEPSAPADAAHEPTPAYISTP</sequence>
<evidence type="ECO:0000313" key="3">
    <source>
        <dbReference type="Proteomes" id="UP000281406"/>
    </source>
</evidence>
<feature type="compositionally biased region" description="Polar residues" evidence="1">
    <location>
        <begin position="25"/>
        <end position="35"/>
    </location>
</feature>
<evidence type="ECO:0000313" key="2">
    <source>
        <dbReference type="EMBL" id="ROL47112.1"/>
    </source>
</evidence>
<proteinExistence type="predicted"/>
<gene>
    <name evidence="2" type="ORF">DPX16_18910</name>
</gene>
<reference evidence="2 3" key="1">
    <citation type="submission" date="2018-10" db="EMBL/GenBank/DDBJ databases">
        <title>Genome assembly for a Yunnan-Guizhou Plateau 3E fish, Anabarilius grahami (Regan), and its evolutionary and genetic applications.</title>
        <authorList>
            <person name="Jiang W."/>
        </authorList>
    </citation>
    <scope>NUCLEOTIDE SEQUENCE [LARGE SCALE GENOMIC DNA]</scope>
    <source>
        <strain evidence="2">AG-KIZ</strain>
        <tissue evidence="2">Muscle</tissue>
    </source>
</reference>